<dbReference type="FunFam" id="1.10.45.10:FF:000001">
    <property type="entry name" value="D-lactate dehydrogenase mitochondrial"/>
    <property type="match status" value="1"/>
</dbReference>
<dbReference type="InterPro" id="IPR051264">
    <property type="entry name" value="FAD-oxidored/transferase_4"/>
</dbReference>
<dbReference type="Pfam" id="PF02913">
    <property type="entry name" value="FAD-oxidase_C"/>
    <property type="match status" value="1"/>
</dbReference>
<keyword evidence="4" id="KW-0274">FAD</keyword>
<comment type="similarity">
    <text evidence="2">Belongs to the FAD-binding oxidoreductase/transferase type 4 family.</text>
</comment>
<keyword evidence="5" id="KW-0560">Oxidoreductase</keyword>
<protein>
    <recommendedName>
        <fullName evidence="6">FAD-binding PCMH-type domain-containing protein</fullName>
    </recommendedName>
</protein>
<evidence type="ECO:0000256" key="3">
    <source>
        <dbReference type="ARBA" id="ARBA00022630"/>
    </source>
</evidence>
<dbReference type="GO" id="GO:0022904">
    <property type="term" value="P:respiratory electron transport chain"/>
    <property type="evidence" value="ECO:0007669"/>
    <property type="project" value="TreeGrafter"/>
</dbReference>
<dbReference type="PROSITE" id="PS51387">
    <property type="entry name" value="FAD_PCMH"/>
    <property type="match status" value="1"/>
</dbReference>
<dbReference type="InterPro" id="IPR016171">
    <property type="entry name" value="Vanillyl_alc_oxidase_C-sub2"/>
</dbReference>
<dbReference type="Gene3D" id="3.30.70.2190">
    <property type="match status" value="1"/>
</dbReference>
<dbReference type="InterPro" id="IPR004113">
    <property type="entry name" value="FAD-bd_oxidored_4_C"/>
</dbReference>
<dbReference type="AlphaFoldDB" id="A0A381V057"/>
<sequence length="453" mass="49773">VENIEALNEIFSRGRVKTDQADLIHWGTDWTRSFEVAPQAVVFPERIDELVALVKLAREYSLKLVPSGGRTGLSGGAVASNDEVIVSFDRMNQIHAFNPTDRIVGCQAGVITQRLQEYAIERGLFYPVDFASSGSSQIGGNIATNAGGIKVIRYGLTRDWVAGLTVVTGTGDIIRCNRGLVKNATGYDLRHLFIGSEGTLGFIVEAEIRLAPGPKPQRVMVLGVNELDDILNLLQCFQQHVVLTAFEFFSELALQKVTEKGSVPRPFSEPCAFYALVEFDADADEEAAIAFEEALDRNWVTTGVISQSDAQAAALWSLRENISESIAADTPYKNDLSVRISEVPGFLSDVDGIVNKHYPDLDVCWYGHIGDGNLHLNILKPESLTIDEFFERCHRINPELFSLIEQRGGSISAEHGVGLLKREFLPFSRSDAEIGLMRGLKEVFDPSGIMNPG</sequence>
<evidence type="ECO:0000313" key="7">
    <source>
        <dbReference type="EMBL" id="SVA33351.1"/>
    </source>
</evidence>
<dbReference type="Gene3D" id="3.30.465.10">
    <property type="match status" value="1"/>
</dbReference>
<dbReference type="InterPro" id="IPR016164">
    <property type="entry name" value="FAD-linked_Oxase-like_C"/>
</dbReference>
<evidence type="ECO:0000256" key="1">
    <source>
        <dbReference type="ARBA" id="ARBA00001974"/>
    </source>
</evidence>
<comment type="cofactor">
    <cofactor evidence="1">
        <name>FAD</name>
        <dbReference type="ChEBI" id="CHEBI:57692"/>
    </cofactor>
</comment>
<evidence type="ECO:0000256" key="5">
    <source>
        <dbReference type="ARBA" id="ARBA00023002"/>
    </source>
</evidence>
<gene>
    <name evidence="7" type="ORF">METZ01_LOCUS86205</name>
</gene>
<dbReference type="Gene3D" id="3.30.43.10">
    <property type="entry name" value="Uridine Diphospho-n-acetylenolpyruvylglucosamine Reductase, domain 2"/>
    <property type="match status" value="1"/>
</dbReference>
<accession>A0A381V057</accession>
<dbReference type="InterPro" id="IPR006094">
    <property type="entry name" value="Oxid_FAD_bind_N"/>
</dbReference>
<dbReference type="GO" id="GO:0071949">
    <property type="term" value="F:FAD binding"/>
    <property type="evidence" value="ECO:0007669"/>
    <property type="project" value="InterPro"/>
</dbReference>
<dbReference type="SUPFAM" id="SSF56176">
    <property type="entry name" value="FAD-binding/transporter-associated domain-like"/>
    <property type="match status" value="1"/>
</dbReference>
<dbReference type="FunFam" id="3.30.465.10:FF:000025">
    <property type="entry name" value="FAD-binding oxidoreductase"/>
    <property type="match status" value="1"/>
</dbReference>
<evidence type="ECO:0000256" key="4">
    <source>
        <dbReference type="ARBA" id="ARBA00022827"/>
    </source>
</evidence>
<dbReference type="InterPro" id="IPR016167">
    <property type="entry name" value="FAD-bd_PCMH_sub1"/>
</dbReference>
<organism evidence="7">
    <name type="scientific">marine metagenome</name>
    <dbReference type="NCBI Taxonomy" id="408172"/>
    <lineage>
        <taxon>unclassified sequences</taxon>
        <taxon>metagenomes</taxon>
        <taxon>ecological metagenomes</taxon>
    </lineage>
</organism>
<feature type="domain" description="FAD-binding PCMH-type" evidence="6">
    <location>
        <begin position="34"/>
        <end position="213"/>
    </location>
</feature>
<dbReference type="PANTHER" id="PTHR43716">
    <property type="entry name" value="D-2-HYDROXYGLUTARATE DEHYDROGENASE, MITOCHONDRIAL"/>
    <property type="match status" value="1"/>
</dbReference>
<dbReference type="Gene3D" id="1.10.45.10">
    <property type="entry name" value="Vanillyl-alcohol Oxidase, Chain A, domain 4"/>
    <property type="match status" value="1"/>
</dbReference>
<reference evidence="7" key="1">
    <citation type="submission" date="2018-05" db="EMBL/GenBank/DDBJ databases">
        <authorList>
            <person name="Lanie J.A."/>
            <person name="Ng W.-L."/>
            <person name="Kazmierczak K.M."/>
            <person name="Andrzejewski T.M."/>
            <person name="Davidsen T.M."/>
            <person name="Wayne K.J."/>
            <person name="Tettelin H."/>
            <person name="Glass J.I."/>
            <person name="Rusch D."/>
            <person name="Podicherti R."/>
            <person name="Tsui H.-C.T."/>
            <person name="Winkler M.E."/>
        </authorList>
    </citation>
    <scope>NUCLEOTIDE SEQUENCE</scope>
</reference>
<feature type="non-terminal residue" evidence="7">
    <location>
        <position position="1"/>
    </location>
</feature>
<dbReference type="Pfam" id="PF01565">
    <property type="entry name" value="FAD_binding_4"/>
    <property type="match status" value="1"/>
</dbReference>
<dbReference type="InterPro" id="IPR016166">
    <property type="entry name" value="FAD-bd_PCMH"/>
</dbReference>
<dbReference type="InterPro" id="IPR036318">
    <property type="entry name" value="FAD-bd_PCMH-like_sf"/>
</dbReference>
<feature type="non-terminal residue" evidence="7">
    <location>
        <position position="453"/>
    </location>
</feature>
<keyword evidence="3" id="KW-0285">Flavoprotein</keyword>
<proteinExistence type="inferred from homology"/>
<dbReference type="InterPro" id="IPR016169">
    <property type="entry name" value="FAD-bd_PCMH_sub2"/>
</dbReference>
<dbReference type="PANTHER" id="PTHR43716:SF1">
    <property type="entry name" value="D-2-HYDROXYGLUTARATE DEHYDROGENASE, MITOCHONDRIAL"/>
    <property type="match status" value="1"/>
</dbReference>
<dbReference type="SUPFAM" id="SSF55103">
    <property type="entry name" value="FAD-linked oxidases, C-terminal domain"/>
    <property type="match status" value="1"/>
</dbReference>
<dbReference type="Gene3D" id="3.30.70.2740">
    <property type="match status" value="1"/>
</dbReference>
<evidence type="ECO:0000259" key="6">
    <source>
        <dbReference type="PROSITE" id="PS51387"/>
    </source>
</evidence>
<dbReference type="GO" id="GO:0016491">
    <property type="term" value="F:oxidoreductase activity"/>
    <property type="evidence" value="ECO:0007669"/>
    <property type="project" value="UniProtKB-KW"/>
</dbReference>
<evidence type="ECO:0000256" key="2">
    <source>
        <dbReference type="ARBA" id="ARBA00008000"/>
    </source>
</evidence>
<name>A0A381V057_9ZZZZ</name>
<dbReference type="EMBL" id="UINC01007443">
    <property type="protein sequence ID" value="SVA33351.1"/>
    <property type="molecule type" value="Genomic_DNA"/>
</dbReference>